<reference evidence="1" key="1">
    <citation type="submission" date="2021-08" db="EMBL/GenBank/DDBJ databases">
        <title>The first chromosome-level gecko genome reveals the dynamic sex chromosomes of Neotropical dwarf geckos (Sphaerodactylidae: Sphaerodactylus).</title>
        <authorList>
            <person name="Pinto B.J."/>
            <person name="Keating S.E."/>
            <person name="Gamble T."/>
        </authorList>
    </citation>
    <scope>NUCLEOTIDE SEQUENCE</scope>
    <source>
        <strain evidence="1">TG3544</strain>
    </source>
</reference>
<gene>
    <name evidence="1" type="ORF">K3G42_025497</name>
</gene>
<dbReference type="EMBL" id="CM037617">
    <property type="protein sequence ID" value="KAH8005260.1"/>
    <property type="molecule type" value="Genomic_DNA"/>
</dbReference>
<evidence type="ECO:0000313" key="2">
    <source>
        <dbReference type="Proteomes" id="UP000827872"/>
    </source>
</evidence>
<comment type="caution">
    <text evidence="1">The sequence shown here is derived from an EMBL/GenBank/DDBJ whole genome shotgun (WGS) entry which is preliminary data.</text>
</comment>
<protein>
    <submittedName>
        <fullName evidence="1">Uncharacterized protein</fullName>
    </submittedName>
</protein>
<keyword evidence="2" id="KW-1185">Reference proteome</keyword>
<sequence>MELGGAPVGGFPCPEMLQVAEEAFRGGQFALAAEILSSQLAELPQPERGLCLRHGDALARAGRTAEALESYSAAARLARLRPEELRELAESFALTLREKELRLPPWPGPGGGGGEGAGDPPGEPTCCRPPELLGCPSCRRLLCEPVTLHCGHTHCKRCALDGGGECARCAAQRSAPGSGTPAAQPPACLRVNVVLGSLLEKWFPDESRARRLCTEGDALWERQEPAAALQKYNQALQLGSFS</sequence>
<proteinExistence type="predicted"/>
<accession>A0ACB8FK16</accession>
<organism evidence="1 2">
    <name type="scientific">Sphaerodactylus townsendi</name>
    <dbReference type="NCBI Taxonomy" id="933632"/>
    <lineage>
        <taxon>Eukaryota</taxon>
        <taxon>Metazoa</taxon>
        <taxon>Chordata</taxon>
        <taxon>Craniata</taxon>
        <taxon>Vertebrata</taxon>
        <taxon>Euteleostomi</taxon>
        <taxon>Lepidosauria</taxon>
        <taxon>Squamata</taxon>
        <taxon>Bifurcata</taxon>
        <taxon>Gekkota</taxon>
        <taxon>Sphaerodactylidae</taxon>
        <taxon>Sphaerodactylus</taxon>
    </lineage>
</organism>
<name>A0ACB8FK16_9SAUR</name>
<dbReference type="Proteomes" id="UP000827872">
    <property type="component" value="Linkage Group LG04"/>
</dbReference>
<evidence type="ECO:0000313" key="1">
    <source>
        <dbReference type="EMBL" id="KAH8005260.1"/>
    </source>
</evidence>